<organism evidence="1 2">
    <name type="scientific">Acanthosepion pharaonis</name>
    <name type="common">Pharaoh cuttlefish</name>
    <name type="synonym">Sepia pharaonis</name>
    <dbReference type="NCBI Taxonomy" id="158019"/>
    <lineage>
        <taxon>Eukaryota</taxon>
        <taxon>Metazoa</taxon>
        <taxon>Spiralia</taxon>
        <taxon>Lophotrochozoa</taxon>
        <taxon>Mollusca</taxon>
        <taxon>Cephalopoda</taxon>
        <taxon>Coleoidea</taxon>
        <taxon>Decapodiformes</taxon>
        <taxon>Sepiida</taxon>
        <taxon>Sepiina</taxon>
        <taxon>Sepiidae</taxon>
        <taxon>Acanthosepion</taxon>
    </lineage>
</organism>
<dbReference type="EMBL" id="CAHIKZ030005260">
    <property type="protein sequence ID" value="CAE1321715.1"/>
    <property type="molecule type" value="Genomic_DNA"/>
</dbReference>
<dbReference type="AlphaFoldDB" id="A0A812ECC1"/>
<gene>
    <name evidence="1" type="ORF">SPHA_71778</name>
</gene>
<evidence type="ECO:0000313" key="2">
    <source>
        <dbReference type="Proteomes" id="UP000597762"/>
    </source>
</evidence>
<protein>
    <submittedName>
        <fullName evidence="1">Uncharacterized protein</fullName>
    </submittedName>
</protein>
<reference evidence="1" key="1">
    <citation type="submission" date="2021-01" db="EMBL/GenBank/DDBJ databases">
        <authorList>
            <person name="Li R."/>
            <person name="Bekaert M."/>
        </authorList>
    </citation>
    <scope>NUCLEOTIDE SEQUENCE</scope>
    <source>
        <strain evidence="1">Farmed</strain>
    </source>
</reference>
<dbReference type="Proteomes" id="UP000597762">
    <property type="component" value="Unassembled WGS sequence"/>
</dbReference>
<evidence type="ECO:0000313" key="1">
    <source>
        <dbReference type="EMBL" id="CAE1321715.1"/>
    </source>
</evidence>
<name>A0A812ECC1_ACAPH</name>
<comment type="caution">
    <text evidence="1">The sequence shown here is derived from an EMBL/GenBank/DDBJ whole genome shotgun (WGS) entry which is preliminary data.</text>
</comment>
<proteinExistence type="predicted"/>
<accession>A0A812ECC1</accession>
<keyword evidence="2" id="KW-1185">Reference proteome</keyword>
<sequence>MTVSFPDSLFCLACSTVTCDSCLWVLTHMMTMCRPIAVYPVSLFRLCFISKNLEGPIQLDTASLKPMRHCSNNYVAKGATHFSPLPFGVVHLSPASAVHTSCPASQRSYLHWGHPAIGVSQILFLLGRGHQPVNFLYPQFTVSLCHTPLSLMPELATSHAVWPQRPWVASIVCRTVTGPMPTILASAAHHLISARCGLVKPITQIPGSPIWNCLSLPVLFHLFFWIPYLDPLPVLLFYHYFALPPIVPTHPSYSIQESSHLQAASIIPQPLSLSASTYTLANKA</sequence>